<feature type="region of interest" description="Disordered" evidence="1">
    <location>
        <begin position="29"/>
        <end position="79"/>
    </location>
</feature>
<comment type="caution">
    <text evidence="3">The sequence shown here is derived from an EMBL/GenBank/DDBJ whole genome shotgun (WGS) entry which is preliminary data.</text>
</comment>
<feature type="chain" id="PRO_5038836120" description="Lipoprotein" evidence="2">
    <location>
        <begin position="23"/>
        <end position="288"/>
    </location>
</feature>
<proteinExistence type="predicted"/>
<dbReference type="AlphaFoldDB" id="A0A235FEH5"/>
<organism evidence="3 4">
    <name type="scientific">Fictibacillus aquaticus</name>
    <dbReference type="NCBI Taxonomy" id="2021314"/>
    <lineage>
        <taxon>Bacteria</taxon>
        <taxon>Bacillati</taxon>
        <taxon>Bacillota</taxon>
        <taxon>Bacilli</taxon>
        <taxon>Bacillales</taxon>
        <taxon>Fictibacillaceae</taxon>
        <taxon>Fictibacillus</taxon>
    </lineage>
</organism>
<dbReference type="PROSITE" id="PS51257">
    <property type="entry name" value="PROKAR_LIPOPROTEIN"/>
    <property type="match status" value="1"/>
</dbReference>
<dbReference type="EMBL" id="NOII01000001">
    <property type="protein sequence ID" value="OYD59165.1"/>
    <property type="molecule type" value="Genomic_DNA"/>
</dbReference>
<feature type="compositionally biased region" description="Polar residues" evidence="1">
    <location>
        <begin position="41"/>
        <end position="55"/>
    </location>
</feature>
<dbReference type="RefSeq" id="WP_094251126.1">
    <property type="nucleotide sequence ID" value="NZ_JBHLXL010000001.1"/>
</dbReference>
<sequence length="288" mass="31781">MIKRKKVSLCAAALLLSIIAGCSSSGEEKAAVKKPAAVEKTASSNGGESKPADNQQAHEEKKNETLSGEGTYNGRIDNNSIEVETAGETIALRLKGEHFDAVDSMSEGTTISFTYLKNDAGQYELIKFTAIAPPSAQPEKTKEIVYTVNGETVKKTGYYTVGNIGYAFYKFDSYESTEEEPRKDLLYSNEHEENFARIEILGTDYNAEELKKWSQEELKDIGNVQDVSGSEKIMEGTVYSAFAENDENKKYIVIAEKDGKGIKVTLHLVKSDLLEHEFKAMLSTLTIQ</sequence>
<evidence type="ECO:0008006" key="5">
    <source>
        <dbReference type="Google" id="ProtNLM"/>
    </source>
</evidence>
<dbReference type="OrthoDB" id="2735367at2"/>
<accession>A0A235FEH5</accession>
<keyword evidence="2" id="KW-0732">Signal</keyword>
<dbReference type="Proteomes" id="UP000215059">
    <property type="component" value="Unassembled WGS sequence"/>
</dbReference>
<evidence type="ECO:0000256" key="2">
    <source>
        <dbReference type="SAM" id="SignalP"/>
    </source>
</evidence>
<keyword evidence="4" id="KW-1185">Reference proteome</keyword>
<evidence type="ECO:0000313" key="4">
    <source>
        <dbReference type="Proteomes" id="UP000215059"/>
    </source>
</evidence>
<protein>
    <recommendedName>
        <fullName evidence="5">Lipoprotein</fullName>
    </recommendedName>
</protein>
<feature type="compositionally biased region" description="Polar residues" evidence="1">
    <location>
        <begin position="65"/>
        <end position="79"/>
    </location>
</feature>
<evidence type="ECO:0000256" key="1">
    <source>
        <dbReference type="SAM" id="MobiDB-lite"/>
    </source>
</evidence>
<gene>
    <name evidence="3" type="ORF">CGZ90_04510</name>
</gene>
<name>A0A235FEH5_9BACL</name>
<evidence type="ECO:0000313" key="3">
    <source>
        <dbReference type="EMBL" id="OYD59165.1"/>
    </source>
</evidence>
<reference evidence="3 4" key="1">
    <citation type="submission" date="2017-07" db="EMBL/GenBank/DDBJ databases">
        <title>Fictibacillus sp. nov. GDSW-R2A3 Genome sequencing and assembly.</title>
        <authorList>
            <person name="Mayilraj S."/>
        </authorList>
    </citation>
    <scope>NUCLEOTIDE SEQUENCE [LARGE SCALE GENOMIC DNA]</scope>
    <source>
        <strain evidence="3 4">GDSW-R2A3</strain>
    </source>
</reference>
<feature type="signal peptide" evidence="2">
    <location>
        <begin position="1"/>
        <end position="22"/>
    </location>
</feature>